<name>A0A1A9UW32_GLOAU</name>
<organism evidence="2 3">
    <name type="scientific">Glossina austeni</name>
    <name type="common">Savannah tsetse fly</name>
    <dbReference type="NCBI Taxonomy" id="7395"/>
    <lineage>
        <taxon>Eukaryota</taxon>
        <taxon>Metazoa</taxon>
        <taxon>Ecdysozoa</taxon>
        <taxon>Arthropoda</taxon>
        <taxon>Hexapoda</taxon>
        <taxon>Insecta</taxon>
        <taxon>Pterygota</taxon>
        <taxon>Neoptera</taxon>
        <taxon>Endopterygota</taxon>
        <taxon>Diptera</taxon>
        <taxon>Brachycera</taxon>
        <taxon>Muscomorpha</taxon>
        <taxon>Hippoboscoidea</taxon>
        <taxon>Glossinidae</taxon>
        <taxon>Glossina</taxon>
    </lineage>
</organism>
<protein>
    <submittedName>
        <fullName evidence="2">Uncharacterized protein</fullName>
    </submittedName>
</protein>
<feature type="region of interest" description="Disordered" evidence="1">
    <location>
        <begin position="63"/>
        <end position="110"/>
    </location>
</feature>
<reference evidence="2" key="1">
    <citation type="submission" date="2020-05" db="UniProtKB">
        <authorList>
            <consortium name="EnsemblMetazoa"/>
        </authorList>
    </citation>
    <scope>IDENTIFICATION</scope>
    <source>
        <strain evidence="2">TTRI</strain>
    </source>
</reference>
<dbReference type="VEuPathDB" id="VectorBase:GAUT017688"/>
<proteinExistence type="predicted"/>
<evidence type="ECO:0000313" key="2">
    <source>
        <dbReference type="EnsemblMetazoa" id="GAUT017688-PA"/>
    </source>
</evidence>
<keyword evidence="3" id="KW-1185">Reference proteome</keyword>
<dbReference type="EnsemblMetazoa" id="GAUT017688-RA">
    <property type="protein sequence ID" value="GAUT017688-PA"/>
    <property type="gene ID" value="GAUT017688"/>
</dbReference>
<dbReference type="Proteomes" id="UP000078200">
    <property type="component" value="Unassembled WGS sequence"/>
</dbReference>
<evidence type="ECO:0000313" key="3">
    <source>
        <dbReference type="Proteomes" id="UP000078200"/>
    </source>
</evidence>
<accession>A0A1A9UW32</accession>
<sequence length="110" mass="12448">MRKLERLCDMTTDETLHQTNCKLALAISINLRDASSTALMKSDDSCTQFSGVNTTGVSHGILEERRKNKKGANDVAFEKTSNKINARQKEDMADFRQQYPDDWSKNMTNS</sequence>
<evidence type="ECO:0000256" key="1">
    <source>
        <dbReference type="SAM" id="MobiDB-lite"/>
    </source>
</evidence>
<feature type="compositionally biased region" description="Basic and acidic residues" evidence="1">
    <location>
        <begin position="76"/>
        <end position="94"/>
    </location>
</feature>
<dbReference type="AlphaFoldDB" id="A0A1A9UW32"/>